<dbReference type="EnsemblPlants" id="AET1Gv20986500.7">
    <property type="protein sequence ID" value="AET1Gv20986500.7"/>
    <property type="gene ID" value="AET1Gv20986500"/>
</dbReference>
<keyword evidence="4" id="KW-1185">Reference proteome</keyword>
<reference evidence="3" key="4">
    <citation type="submission" date="2019-03" db="UniProtKB">
        <authorList>
            <consortium name="EnsemblPlants"/>
        </authorList>
    </citation>
    <scope>IDENTIFICATION</scope>
</reference>
<feature type="domain" description="Reverse transcriptase zinc-binding" evidence="2">
    <location>
        <begin position="2"/>
        <end position="60"/>
    </location>
</feature>
<dbReference type="Proteomes" id="UP000015105">
    <property type="component" value="Chromosome 1D"/>
</dbReference>
<dbReference type="Gramene" id="AET1Gv20986500.2">
    <property type="protein sequence ID" value="AET1Gv20986500.2"/>
    <property type="gene ID" value="AET1Gv20986500"/>
</dbReference>
<dbReference type="Gramene" id="AET1Gv20986500.8">
    <property type="protein sequence ID" value="AET1Gv20986500.8"/>
    <property type="gene ID" value="AET1Gv20986500"/>
</dbReference>
<organism evidence="3 4">
    <name type="scientific">Aegilops tauschii subsp. strangulata</name>
    <name type="common">Goatgrass</name>
    <dbReference type="NCBI Taxonomy" id="200361"/>
    <lineage>
        <taxon>Eukaryota</taxon>
        <taxon>Viridiplantae</taxon>
        <taxon>Streptophyta</taxon>
        <taxon>Embryophyta</taxon>
        <taxon>Tracheophyta</taxon>
        <taxon>Spermatophyta</taxon>
        <taxon>Magnoliopsida</taxon>
        <taxon>Liliopsida</taxon>
        <taxon>Poales</taxon>
        <taxon>Poaceae</taxon>
        <taxon>BOP clade</taxon>
        <taxon>Pooideae</taxon>
        <taxon>Triticodae</taxon>
        <taxon>Triticeae</taxon>
        <taxon>Triticinae</taxon>
        <taxon>Aegilops</taxon>
    </lineage>
</organism>
<dbReference type="InterPro" id="IPR026960">
    <property type="entry name" value="RVT-Znf"/>
</dbReference>
<evidence type="ECO:0000256" key="1">
    <source>
        <dbReference type="SAM" id="SignalP"/>
    </source>
</evidence>
<dbReference type="EnsemblPlants" id="AET1Gv20986500.8">
    <property type="protein sequence ID" value="AET1Gv20986500.8"/>
    <property type="gene ID" value="AET1Gv20986500"/>
</dbReference>
<dbReference type="EnsemblPlants" id="AET1Gv20986500.9">
    <property type="protein sequence ID" value="AET1Gv20986500.9"/>
    <property type="gene ID" value="AET1Gv20986500"/>
</dbReference>
<name>A0A452ZZK9_AEGTS</name>
<reference evidence="3" key="3">
    <citation type="journal article" date="2017" name="Nature">
        <title>Genome sequence of the progenitor of the wheat D genome Aegilops tauschii.</title>
        <authorList>
            <person name="Luo M.C."/>
            <person name="Gu Y.Q."/>
            <person name="Puiu D."/>
            <person name="Wang H."/>
            <person name="Twardziok S.O."/>
            <person name="Deal K.R."/>
            <person name="Huo N."/>
            <person name="Zhu T."/>
            <person name="Wang L."/>
            <person name="Wang Y."/>
            <person name="McGuire P.E."/>
            <person name="Liu S."/>
            <person name="Long H."/>
            <person name="Ramasamy R.K."/>
            <person name="Rodriguez J.C."/>
            <person name="Van S.L."/>
            <person name="Yuan L."/>
            <person name="Wang Z."/>
            <person name="Xia Z."/>
            <person name="Xiao L."/>
            <person name="Anderson O.D."/>
            <person name="Ouyang S."/>
            <person name="Liang Y."/>
            <person name="Zimin A.V."/>
            <person name="Pertea G."/>
            <person name="Qi P."/>
            <person name="Bennetzen J.L."/>
            <person name="Dai X."/>
            <person name="Dawson M.W."/>
            <person name="Muller H.G."/>
            <person name="Kugler K."/>
            <person name="Rivarola-Duarte L."/>
            <person name="Spannagl M."/>
            <person name="Mayer K.F.X."/>
            <person name="Lu F.H."/>
            <person name="Bevan M.W."/>
            <person name="Leroy P."/>
            <person name="Li P."/>
            <person name="You F.M."/>
            <person name="Sun Q."/>
            <person name="Liu Z."/>
            <person name="Lyons E."/>
            <person name="Wicker T."/>
            <person name="Salzberg S.L."/>
            <person name="Devos K.M."/>
            <person name="Dvorak J."/>
        </authorList>
    </citation>
    <scope>NUCLEOTIDE SEQUENCE [LARGE SCALE GENOMIC DNA]</scope>
    <source>
        <strain evidence="3">cv. AL8/78</strain>
    </source>
</reference>
<dbReference type="EnsemblPlants" id="AET1Gv20986500.3">
    <property type="protein sequence ID" value="AET1Gv20986500.3"/>
    <property type="gene ID" value="AET1Gv20986500"/>
</dbReference>
<dbReference type="EnsemblPlants" id="AET1Gv20986500.6">
    <property type="protein sequence ID" value="AET1Gv20986500.6"/>
    <property type="gene ID" value="AET1Gv20986500"/>
</dbReference>
<evidence type="ECO:0000313" key="4">
    <source>
        <dbReference type="Proteomes" id="UP000015105"/>
    </source>
</evidence>
<feature type="signal peptide" evidence="1">
    <location>
        <begin position="1"/>
        <end position="17"/>
    </location>
</feature>
<dbReference type="Gramene" id="AET1Gv20986500.9">
    <property type="protein sequence ID" value="AET1Gv20986500.9"/>
    <property type="gene ID" value="AET1Gv20986500"/>
</dbReference>
<accession>A0A452ZZK9</accession>
<sequence length="61" mass="6781">MKLKVLAWLLLSDGLNTKDMLGCRHYVVGPGSQRSDCCALCLTQSNETVENLIFSCTFARE</sequence>
<feature type="chain" id="PRO_5042372105" description="Reverse transcriptase zinc-binding domain-containing protein" evidence="1">
    <location>
        <begin position="18"/>
        <end position="61"/>
    </location>
</feature>
<evidence type="ECO:0000259" key="2">
    <source>
        <dbReference type="Pfam" id="PF13966"/>
    </source>
</evidence>
<reference evidence="4" key="1">
    <citation type="journal article" date="2014" name="Science">
        <title>Ancient hybridizations among the ancestral genomes of bread wheat.</title>
        <authorList>
            <consortium name="International Wheat Genome Sequencing Consortium,"/>
            <person name="Marcussen T."/>
            <person name="Sandve S.R."/>
            <person name="Heier L."/>
            <person name="Spannagl M."/>
            <person name="Pfeifer M."/>
            <person name="Jakobsen K.S."/>
            <person name="Wulff B.B."/>
            <person name="Steuernagel B."/>
            <person name="Mayer K.F."/>
            <person name="Olsen O.A."/>
        </authorList>
    </citation>
    <scope>NUCLEOTIDE SEQUENCE [LARGE SCALE GENOMIC DNA]</scope>
    <source>
        <strain evidence="4">cv. AL8/78</strain>
    </source>
</reference>
<dbReference type="EnsemblPlants" id="AET1Gv20986500.1">
    <property type="protein sequence ID" value="AET1Gv20986500.1"/>
    <property type="gene ID" value="AET1Gv20986500"/>
</dbReference>
<reference evidence="3" key="5">
    <citation type="journal article" date="2021" name="G3 (Bethesda)">
        <title>Aegilops tauschii genome assembly Aet v5.0 features greater sequence contiguity and improved annotation.</title>
        <authorList>
            <person name="Wang L."/>
            <person name="Zhu T."/>
            <person name="Rodriguez J.C."/>
            <person name="Deal K.R."/>
            <person name="Dubcovsky J."/>
            <person name="McGuire P.E."/>
            <person name="Lux T."/>
            <person name="Spannagl M."/>
            <person name="Mayer K.F.X."/>
            <person name="Baldrich P."/>
            <person name="Meyers B.C."/>
            <person name="Huo N."/>
            <person name="Gu Y.Q."/>
            <person name="Zhou H."/>
            <person name="Devos K.M."/>
            <person name="Bennetzen J.L."/>
            <person name="Unver T."/>
            <person name="Budak H."/>
            <person name="Gulick P.J."/>
            <person name="Galiba G."/>
            <person name="Kalapos B."/>
            <person name="Nelson D.R."/>
            <person name="Li P."/>
            <person name="You F.M."/>
            <person name="Luo M.C."/>
            <person name="Dvorak J."/>
        </authorList>
    </citation>
    <scope>NUCLEOTIDE SEQUENCE [LARGE SCALE GENOMIC DNA]</scope>
    <source>
        <strain evidence="3">cv. AL8/78</strain>
    </source>
</reference>
<dbReference type="EnsemblPlants" id="AET1Gv20986500.4">
    <property type="protein sequence ID" value="AET1Gv20986500.4"/>
    <property type="gene ID" value="AET1Gv20986500"/>
</dbReference>
<dbReference type="Gramene" id="AET1Gv20986500.1">
    <property type="protein sequence ID" value="AET1Gv20986500.1"/>
    <property type="gene ID" value="AET1Gv20986500"/>
</dbReference>
<dbReference type="Gramene" id="AET1Gv20986500.3">
    <property type="protein sequence ID" value="AET1Gv20986500.3"/>
    <property type="gene ID" value="AET1Gv20986500"/>
</dbReference>
<dbReference type="Gramene" id="AET1Gv20986500.7">
    <property type="protein sequence ID" value="AET1Gv20986500.7"/>
    <property type="gene ID" value="AET1Gv20986500"/>
</dbReference>
<protein>
    <recommendedName>
        <fullName evidence="2">Reverse transcriptase zinc-binding domain-containing protein</fullName>
    </recommendedName>
</protein>
<dbReference type="Gramene" id="AET1Gv20986500.6">
    <property type="protein sequence ID" value="AET1Gv20986500.6"/>
    <property type="gene ID" value="AET1Gv20986500"/>
</dbReference>
<dbReference type="Pfam" id="PF13966">
    <property type="entry name" value="zf-RVT"/>
    <property type="match status" value="1"/>
</dbReference>
<keyword evidence="1" id="KW-0732">Signal</keyword>
<evidence type="ECO:0000313" key="3">
    <source>
        <dbReference type="EnsemblPlants" id="AET1Gv20986500.6"/>
    </source>
</evidence>
<proteinExistence type="predicted"/>
<dbReference type="Gramene" id="AET1Gv20986500.4">
    <property type="protein sequence ID" value="AET1Gv20986500.4"/>
    <property type="gene ID" value="AET1Gv20986500"/>
</dbReference>
<dbReference type="EnsemblPlants" id="AET1Gv20986500.2">
    <property type="protein sequence ID" value="AET1Gv20986500.2"/>
    <property type="gene ID" value="AET1Gv20986500"/>
</dbReference>
<dbReference type="AlphaFoldDB" id="A0A452ZZK9"/>
<reference evidence="4" key="2">
    <citation type="journal article" date="2017" name="Nat. Plants">
        <title>The Aegilops tauschii genome reveals multiple impacts of transposons.</title>
        <authorList>
            <person name="Zhao G."/>
            <person name="Zou C."/>
            <person name="Li K."/>
            <person name="Wang K."/>
            <person name="Li T."/>
            <person name="Gao L."/>
            <person name="Zhang X."/>
            <person name="Wang H."/>
            <person name="Yang Z."/>
            <person name="Liu X."/>
            <person name="Jiang W."/>
            <person name="Mao L."/>
            <person name="Kong X."/>
            <person name="Jiao Y."/>
            <person name="Jia J."/>
        </authorList>
    </citation>
    <scope>NUCLEOTIDE SEQUENCE [LARGE SCALE GENOMIC DNA]</scope>
    <source>
        <strain evidence="4">cv. AL8/78</strain>
    </source>
</reference>